<evidence type="ECO:0000313" key="3">
    <source>
        <dbReference type="Proteomes" id="UP000272400"/>
    </source>
</evidence>
<reference evidence="2 3" key="1">
    <citation type="submission" date="2018-11" db="EMBL/GenBank/DDBJ databases">
        <title>Sequencing the genomes of 1000 actinobacteria strains.</title>
        <authorList>
            <person name="Klenk H.-P."/>
        </authorList>
    </citation>
    <scope>NUCLEOTIDE SEQUENCE [LARGE SCALE GENOMIC DNA]</scope>
    <source>
        <strain evidence="2 3">DSM 44254</strain>
    </source>
</reference>
<evidence type="ECO:0000259" key="1">
    <source>
        <dbReference type="Pfam" id="PF26136"/>
    </source>
</evidence>
<keyword evidence="3" id="KW-1185">Reference proteome</keyword>
<name>A0A3N1CRC1_9ACTN</name>
<feature type="domain" description="SCO6045-like C-terminal" evidence="1">
    <location>
        <begin position="9"/>
        <end position="87"/>
    </location>
</feature>
<gene>
    <name evidence="2" type="ORF">EDD29_1370</name>
</gene>
<accession>A0A3N1CRC1</accession>
<protein>
    <recommendedName>
        <fullName evidence="1">SCO6045-like C-terminal domain-containing protein</fullName>
    </recommendedName>
</protein>
<dbReference type="EMBL" id="RJKE01000001">
    <property type="protein sequence ID" value="ROO83861.1"/>
    <property type="molecule type" value="Genomic_DNA"/>
</dbReference>
<dbReference type="Pfam" id="PF26136">
    <property type="entry name" value="SCO6045_C"/>
    <property type="match status" value="1"/>
</dbReference>
<proteinExistence type="predicted"/>
<comment type="caution">
    <text evidence="2">The sequence shown here is derived from an EMBL/GenBank/DDBJ whole genome shotgun (WGS) entry which is preliminary data.</text>
</comment>
<organism evidence="2 3">
    <name type="scientific">Actinocorallia herbida</name>
    <dbReference type="NCBI Taxonomy" id="58109"/>
    <lineage>
        <taxon>Bacteria</taxon>
        <taxon>Bacillati</taxon>
        <taxon>Actinomycetota</taxon>
        <taxon>Actinomycetes</taxon>
        <taxon>Streptosporangiales</taxon>
        <taxon>Thermomonosporaceae</taxon>
        <taxon>Actinocorallia</taxon>
    </lineage>
</organism>
<dbReference type="AlphaFoldDB" id="A0A3N1CRC1"/>
<dbReference type="Proteomes" id="UP000272400">
    <property type="component" value="Unassembled WGS sequence"/>
</dbReference>
<sequence>MDESFADLAARQEALVRALVAGADLPAGFIAPHVDAAARALLRKRFGEVLHPWPALVLHREEYLCWAAGRPTRGSWLDGWDFARAHRAALAPEARAALAVREALWHYPPAGASDARPRRAPALRFFPGGLVLAAFTKARVFGRA</sequence>
<dbReference type="OrthoDB" id="4467560at2"/>
<dbReference type="InterPro" id="IPR058711">
    <property type="entry name" value="SCO6045-like_C"/>
</dbReference>
<evidence type="ECO:0000313" key="2">
    <source>
        <dbReference type="EMBL" id="ROO83861.1"/>
    </source>
</evidence>
<dbReference type="RefSeq" id="WP_123663328.1">
    <property type="nucleotide sequence ID" value="NZ_RJKE01000001.1"/>
</dbReference>